<protein>
    <submittedName>
        <fullName evidence="1">Uncharacterized protein</fullName>
    </submittedName>
</protein>
<dbReference type="AlphaFoldDB" id="B9JJ33"/>
<dbReference type="Proteomes" id="UP000001600">
    <property type="component" value="Chromosome 2"/>
</dbReference>
<gene>
    <name evidence="1" type="ordered locus">Arad_8720</name>
</gene>
<reference evidence="1 2" key="1">
    <citation type="journal article" date="2009" name="J. Bacteriol.">
        <title>Genome sequences of three Agrobacterium biovars help elucidate the evolution of multichromosome genomes in bacteria.</title>
        <authorList>
            <person name="Slater S.C."/>
            <person name="Goldman B.S."/>
            <person name="Goodner B."/>
            <person name="Setubal J.C."/>
            <person name="Farrand S.K."/>
            <person name="Nester E.W."/>
            <person name="Burr T.J."/>
            <person name="Banta L."/>
            <person name="Dickerman A.W."/>
            <person name="Paulsen I."/>
            <person name="Otten L."/>
            <person name="Suen G."/>
            <person name="Welch R."/>
            <person name="Almeida N.F."/>
            <person name="Arnold F."/>
            <person name="Burton O.T."/>
            <person name="Du Z."/>
            <person name="Ewing A."/>
            <person name="Godsy E."/>
            <person name="Heisel S."/>
            <person name="Houmiel K.L."/>
            <person name="Jhaveri J."/>
            <person name="Lu J."/>
            <person name="Miller N.M."/>
            <person name="Norton S."/>
            <person name="Chen Q."/>
            <person name="Phoolcharoen W."/>
            <person name="Ohlin V."/>
            <person name="Ondrusek D."/>
            <person name="Pride N."/>
            <person name="Stricklin S.L."/>
            <person name="Sun J."/>
            <person name="Wheeler C."/>
            <person name="Wilson L."/>
            <person name="Zhu H."/>
            <person name="Wood D.W."/>
        </authorList>
    </citation>
    <scope>NUCLEOTIDE SEQUENCE [LARGE SCALE GENOMIC DNA]</scope>
    <source>
        <strain evidence="2">K84 / ATCC BAA-868</strain>
    </source>
</reference>
<evidence type="ECO:0000313" key="1">
    <source>
        <dbReference type="EMBL" id="ACM29925.1"/>
    </source>
</evidence>
<organism evidence="1 2">
    <name type="scientific">Rhizobium rhizogenes (strain K84 / ATCC BAA-868)</name>
    <name type="common">Agrobacterium radiobacter</name>
    <dbReference type="NCBI Taxonomy" id="311403"/>
    <lineage>
        <taxon>Bacteria</taxon>
        <taxon>Pseudomonadati</taxon>
        <taxon>Pseudomonadota</taxon>
        <taxon>Alphaproteobacteria</taxon>
        <taxon>Hyphomicrobiales</taxon>
        <taxon>Rhizobiaceae</taxon>
        <taxon>Rhizobium/Agrobacterium group</taxon>
        <taxon>Rhizobium</taxon>
    </lineage>
</organism>
<dbReference type="eggNOG" id="ENOG50317Q6">
    <property type="taxonomic scope" value="Bacteria"/>
</dbReference>
<evidence type="ECO:0000313" key="2">
    <source>
        <dbReference type="Proteomes" id="UP000001600"/>
    </source>
</evidence>
<dbReference type="KEGG" id="ara:Arad_8720"/>
<name>B9JJ33_RHIR8</name>
<accession>B9JJ33</accession>
<dbReference type="HOGENOM" id="CLU_089872_0_0_5"/>
<dbReference type="EMBL" id="CP000629">
    <property type="protein sequence ID" value="ACM29925.1"/>
    <property type="molecule type" value="Genomic_DNA"/>
</dbReference>
<proteinExistence type="predicted"/>
<sequence length="270" mass="29080">MQVPDGCRYASPDRHLTTKSSRGRMRFFASRSAVGAALRRAGVDTNANWAFVMRLVLTRVFLGAFVGTASFSQAAYASDLLIWTPVKVAPRTYQTTIGFRLPMAWEMSAGADIGLGSAPGGKILSGSELATFWGRAVDDSRNFASKSRREIALRIDTLRGSGTLYLSRSRNWIVSKDLDMQTTRALNVNYVGAQSQPASVTASQGVTMIFPWTGTSISANGAVTDLKGTVSSTVAFNQPIAPNLNFTASVVDPLALTPAGNVNVNYRIKW</sequence>